<dbReference type="InterPro" id="IPR051283">
    <property type="entry name" value="Sec_Metabolite_Acyltrans"/>
</dbReference>
<sequence>MQVFQRMHSYSQTPQARTEPQSLAPDIQGAMEREKSAQNGKAAQDQKHGVREMENMDYIVHSETDECCSPIMEHFSLDIFGNNPRLNQLYTQLCFCFQLPHWSQSNDNIITHIQRGLDVLTSSFPWVAGQVIHANDGNFTIVPLVKTPQLLVQDRSKQLPTFEEYRNAGFPFKWLNEKDIASHSTLPDVRTEPAPVLALQATFIRGGVFLTFSAQHNCMDMAGQCQMIRLFAKACHEAVYFTDEELTIGNLPRKHIIPLLDDLPKTSEEVIAKEPNNDSSQAPDAESEAEAAWSYFLFSCTALLTLKLRAQKDIHTTFVSTDDTLCAFIWKQVTKARLNRLQDMSTSTQSTFERQVDVRRHLGLPTTYTGNAVYKTSTTRSVENVLHKSLGYLASELRASLSPTPDLGYSARKAATMLHQQLRANKPDVVTVTRAKLPAMDIKMSSWAKEDCYNFDFGGALGKPEAVRRPNFEGWEGLAYLMPKSRDGEIAVAVCLRDEDLRILQADEEFGRFVRYVD</sequence>
<dbReference type="EMBL" id="JAKJXO020000013">
    <property type="protein sequence ID" value="KAL1597196.1"/>
    <property type="molecule type" value="Genomic_DNA"/>
</dbReference>
<keyword evidence="1" id="KW-0808">Transferase</keyword>
<comment type="caution">
    <text evidence="4">The sequence shown here is derived from an EMBL/GenBank/DDBJ whole genome shotgun (WGS) entry which is preliminary data.</text>
</comment>
<protein>
    <recommendedName>
        <fullName evidence="3">Trichothecene 3-O-acetyltransferase-like N-terminal domain-containing protein</fullName>
    </recommendedName>
</protein>
<feature type="region of interest" description="Disordered" evidence="2">
    <location>
        <begin position="1"/>
        <end position="22"/>
    </location>
</feature>
<evidence type="ECO:0000256" key="2">
    <source>
        <dbReference type="SAM" id="MobiDB-lite"/>
    </source>
</evidence>
<dbReference type="Gene3D" id="3.30.559.10">
    <property type="entry name" value="Chloramphenicol acetyltransferase-like domain"/>
    <property type="match status" value="2"/>
</dbReference>
<name>A0ABR3QYG1_9PLEO</name>
<evidence type="ECO:0000259" key="3">
    <source>
        <dbReference type="Pfam" id="PF22664"/>
    </source>
</evidence>
<keyword evidence="5" id="KW-1185">Reference proteome</keyword>
<evidence type="ECO:0000256" key="1">
    <source>
        <dbReference type="ARBA" id="ARBA00022679"/>
    </source>
</evidence>
<reference evidence="4 5" key="1">
    <citation type="submission" date="2024-02" db="EMBL/GenBank/DDBJ databases">
        <title>De novo assembly and annotation of 12 fungi associated with fruit tree decline syndrome in Ontario, Canada.</title>
        <authorList>
            <person name="Sulman M."/>
            <person name="Ellouze W."/>
            <person name="Ilyukhin E."/>
        </authorList>
    </citation>
    <scope>NUCLEOTIDE SEQUENCE [LARGE SCALE GENOMIC DNA]</scope>
    <source>
        <strain evidence="4 5">M42-189</strain>
    </source>
</reference>
<feature type="compositionally biased region" description="Polar residues" evidence="2">
    <location>
        <begin position="8"/>
        <end position="21"/>
    </location>
</feature>
<dbReference type="InterPro" id="IPR023213">
    <property type="entry name" value="CAT-like_dom_sf"/>
</dbReference>
<accession>A0ABR3QYG1</accession>
<dbReference type="InterPro" id="IPR054710">
    <property type="entry name" value="Tri101-like_N"/>
</dbReference>
<evidence type="ECO:0000313" key="5">
    <source>
        <dbReference type="Proteomes" id="UP001521785"/>
    </source>
</evidence>
<dbReference type="PANTHER" id="PTHR31896:SF64">
    <property type="entry name" value="TRICHOTHECENE 3-O-ACETYLTRANSFERASE"/>
    <property type="match status" value="1"/>
</dbReference>
<dbReference type="Pfam" id="PF22664">
    <property type="entry name" value="TRI-like_N"/>
    <property type="match status" value="1"/>
</dbReference>
<feature type="domain" description="Trichothecene 3-O-acetyltransferase-like N-terminal" evidence="3">
    <location>
        <begin position="89"/>
        <end position="235"/>
    </location>
</feature>
<dbReference type="PANTHER" id="PTHR31896">
    <property type="entry name" value="FAMILY REGULATORY PROTEIN, PUTATIVE (AFU_ORTHOLOGUE AFUA_3G14730)-RELATED"/>
    <property type="match status" value="1"/>
</dbReference>
<proteinExistence type="predicted"/>
<gene>
    <name evidence="4" type="ORF">SLS60_008778</name>
</gene>
<dbReference type="Proteomes" id="UP001521785">
    <property type="component" value="Unassembled WGS sequence"/>
</dbReference>
<evidence type="ECO:0000313" key="4">
    <source>
        <dbReference type="EMBL" id="KAL1597196.1"/>
    </source>
</evidence>
<organism evidence="4 5">
    <name type="scientific">Paraconiothyrium brasiliense</name>
    <dbReference type="NCBI Taxonomy" id="300254"/>
    <lineage>
        <taxon>Eukaryota</taxon>
        <taxon>Fungi</taxon>
        <taxon>Dikarya</taxon>
        <taxon>Ascomycota</taxon>
        <taxon>Pezizomycotina</taxon>
        <taxon>Dothideomycetes</taxon>
        <taxon>Pleosporomycetidae</taxon>
        <taxon>Pleosporales</taxon>
        <taxon>Massarineae</taxon>
        <taxon>Didymosphaeriaceae</taxon>
        <taxon>Paraconiothyrium</taxon>
    </lineage>
</organism>